<dbReference type="VEuPathDB" id="FungiDB:MAPG_05430"/>
<dbReference type="AlphaFoldDB" id="A0A0C4DZD5"/>
<keyword evidence="4" id="KW-1185">Reference proteome</keyword>
<feature type="domain" description="F-box" evidence="1">
    <location>
        <begin position="210"/>
        <end position="259"/>
    </location>
</feature>
<dbReference type="Gene3D" id="1.20.1280.50">
    <property type="match status" value="1"/>
</dbReference>
<dbReference type="Pfam" id="PF12937">
    <property type="entry name" value="F-box-like"/>
    <property type="match status" value="1"/>
</dbReference>
<reference evidence="2" key="1">
    <citation type="submission" date="2010-05" db="EMBL/GenBank/DDBJ databases">
        <title>The Genome Sequence of Magnaporthe poae strain ATCC 64411.</title>
        <authorList>
            <consortium name="The Broad Institute Genome Sequencing Platform"/>
            <consortium name="Broad Institute Genome Sequencing Center for Infectious Disease"/>
            <person name="Ma L.-J."/>
            <person name="Dead R."/>
            <person name="Young S."/>
            <person name="Zeng Q."/>
            <person name="Koehrsen M."/>
            <person name="Alvarado L."/>
            <person name="Berlin A."/>
            <person name="Chapman S.B."/>
            <person name="Chen Z."/>
            <person name="Freedman E."/>
            <person name="Gellesch M."/>
            <person name="Goldberg J."/>
            <person name="Griggs A."/>
            <person name="Gujja S."/>
            <person name="Heilman E.R."/>
            <person name="Heiman D."/>
            <person name="Hepburn T."/>
            <person name="Howarth C."/>
            <person name="Jen D."/>
            <person name="Larson L."/>
            <person name="Mehta T."/>
            <person name="Neiman D."/>
            <person name="Pearson M."/>
            <person name="Roberts A."/>
            <person name="Saif S."/>
            <person name="Shea T."/>
            <person name="Shenoy N."/>
            <person name="Sisk P."/>
            <person name="Stolte C."/>
            <person name="Sykes S."/>
            <person name="Walk T."/>
            <person name="White J."/>
            <person name="Yandava C."/>
            <person name="Haas B."/>
            <person name="Nusbaum C."/>
            <person name="Birren B."/>
        </authorList>
    </citation>
    <scope>NUCLEOTIDE SEQUENCE</scope>
    <source>
        <strain evidence="2">ATCC 64411</strain>
    </source>
</reference>
<dbReference type="EMBL" id="GL876969">
    <property type="protein sequence ID" value="KLU86416.1"/>
    <property type="molecule type" value="Genomic_DNA"/>
</dbReference>
<dbReference type="EMBL" id="ADBL01001291">
    <property type="status" value="NOT_ANNOTATED_CDS"/>
    <property type="molecule type" value="Genomic_DNA"/>
</dbReference>
<name>A0A0C4DZD5_MAGP6</name>
<organism evidence="3 4">
    <name type="scientific">Magnaporthiopsis poae (strain ATCC 64411 / 73-15)</name>
    <name type="common">Kentucky bluegrass fungus</name>
    <name type="synonym">Magnaporthe poae</name>
    <dbReference type="NCBI Taxonomy" id="644358"/>
    <lineage>
        <taxon>Eukaryota</taxon>
        <taxon>Fungi</taxon>
        <taxon>Dikarya</taxon>
        <taxon>Ascomycota</taxon>
        <taxon>Pezizomycotina</taxon>
        <taxon>Sordariomycetes</taxon>
        <taxon>Sordariomycetidae</taxon>
        <taxon>Magnaporthales</taxon>
        <taxon>Magnaporthaceae</taxon>
        <taxon>Magnaporthiopsis</taxon>
    </lineage>
</organism>
<dbReference type="Proteomes" id="UP000011715">
    <property type="component" value="Unassembled WGS sequence"/>
</dbReference>
<dbReference type="Gene3D" id="3.80.10.10">
    <property type="entry name" value="Ribonuclease Inhibitor"/>
    <property type="match status" value="1"/>
</dbReference>
<dbReference type="PROSITE" id="PS50181">
    <property type="entry name" value="FBOX"/>
    <property type="match status" value="1"/>
</dbReference>
<sequence>MSVVPTTEQYLERARQYYADGNAVKALNYFEKACLSCPCNKKARDRRRAYMVQCSKDGIAPDAVEPSVDRQPCTCLNVEERITSGLHGFASASAARIAARPCTCGADFQPCSEDLHISALDGAAAAFEASKDYSRAYRSGLLIVRMAPRKPQGYLRAAKVFPAAHPDRTDSDQIMRSIYRYALANVSAQRPDDSNKLAMISKLLGRYSRADPIDRLPGEIKLMIFKELSLKSRLDCMRVSKAWAGFVTSPLASNLWQELDFLPKMSPSMGALGKLLRHSDSSVNGRRAPSTKRIRIRNWEAFGMSPQKLRMLTSLPRLEHLECLLPNDSCIAPFPTFAPGLPMTSLRTLIIDFGHEAGDLAILGSLCPRLEHLEVTRAATVGLHWTARLQHLKVLKFSMASPRAFCVRGIGKILPRLEQLYLDRVAFLSPRDLEHPDDHLRNLKGLFIGRNTALVLVAGVTPNSRVFPPLPESLRVLHLNSNHAIFQELCRYPAPLIRPSFSQLESFTFSADSYNVDTVLDLLRPSLEAGSLRTLDIGMPMSDPLMPGLNEQASAVRILRFVDNPALLSSVTTVGMSGFRFPGVTYRASLSAEPFALWVKKFPAVRVVHAYPEPFENAGDVVPAIISVVEGVKTIYQNCLRGELRSRVLPWAAKKGVKIVDTKEPWAPVQFPYLFESDDAGDVEV</sequence>
<dbReference type="eggNOG" id="ENOG502S69X">
    <property type="taxonomic scope" value="Eukaryota"/>
</dbReference>
<dbReference type="EnsemblFungi" id="MAPG_05430T0">
    <property type="protein sequence ID" value="MAPG_05430T0"/>
    <property type="gene ID" value="MAPG_05430"/>
</dbReference>
<evidence type="ECO:0000259" key="1">
    <source>
        <dbReference type="PROSITE" id="PS50181"/>
    </source>
</evidence>
<accession>A0A0C4DZD5</accession>
<dbReference type="SMART" id="SM00256">
    <property type="entry name" value="FBOX"/>
    <property type="match status" value="1"/>
</dbReference>
<reference evidence="3" key="5">
    <citation type="submission" date="2015-06" db="UniProtKB">
        <authorList>
            <consortium name="EnsemblFungi"/>
        </authorList>
    </citation>
    <scope>IDENTIFICATION</scope>
    <source>
        <strain evidence="3">ATCC 64411</strain>
    </source>
</reference>
<evidence type="ECO:0000313" key="3">
    <source>
        <dbReference type="EnsemblFungi" id="MAPG_05430T0"/>
    </source>
</evidence>
<proteinExistence type="predicted"/>
<evidence type="ECO:0000313" key="4">
    <source>
        <dbReference type="Proteomes" id="UP000011715"/>
    </source>
</evidence>
<dbReference type="OMA" id="DFDFRWR"/>
<dbReference type="OrthoDB" id="629492at2759"/>
<dbReference type="InterPro" id="IPR001810">
    <property type="entry name" value="F-box_dom"/>
</dbReference>
<dbReference type="InterPro" id="IPR036047">
    <property type="entry name" value="F-box-like_dom_sf"/>
</dbReference>
<reference evidence="3" key="4">
    <citation type="journal article" date="2015" name="G3 (Bethesda)">
        <title>Genome sequences of three phytopathogenic species of the Magnaporthaceae family of fungi.</title>
        <authorList>
            <person name="Okagaki L.H."/>
            <person name="Nunes C.C."/>
            <person name="Sailsbery J."/>
            <person name="Clay B."/>
            <person name="Brown D."/>
            <person name="John T."/>
            <person name="Oh Y."/>
            <person name="Young N."/>
            <person name="Fitzgerald M."/>
            <person name="Haas B.J."/>
            <person name="Zeng Q."/>
            <person name="Young S."/>
            <person name="Adiconis X."/>
            <person name="Fan L."/>
            <person name="Levin J.Z."/>
            <person name="Mitchell T.K."/>
            <person name="Okubara P.A."/>
            <person name="Farman M.L."/>
            <person name="Kohn L.M."/>
            <person name="Birren B."/>
            <person name="Ma L.-J."/>
            <person name="Dean R.A."/>
        </authorList>
    </citation>
    <scope>NUCLEOTIDE SEQUENCE</scope>
    <source>
        <strain evidence="3">ATCC 64411 / 73-15</strain>
    </source>
</reference>
<dbReference type="InterPro" id="IPR032675">
    <property type="entry name" value="LRR_dom_sf"/>
</dbReference>
<dbReference type="InterPro" id="IPR011990">
    <property type="entry name" value="TPR-like_helical_dom_sf"/>
</dbReference>
<dbReference type="SUPFAM" id="SSF48452">
    <property type="entry name" value="TPR-like"/>
    <property type="match status" value="1"/>
</dbReference>
<protein>
    <recommendedName>
        <fullName evidence="1">F-box domain-containing protein</fullName>
    </recommendedName>
</protein>
<gene>
    <name evidence="2" type="ORF">MAPG_05430</name>
</gene>
<dbReference type="SUPFAM" id="SSF81383">
    <property type="entry name" value="F-box domain"/>
    <property type="match status" value="1"/>
</dbReference>
<reference evidence="2" key="3">
    <citation type="submission" date="2011-03" db="EMBL/GenBank/DDBJ databases">
        <title>Annotation of Magnaporthe poae ATCC 64411.</title>
        <authorList>
            <person name="Ma L.-J."/>
            <person name="Dead R."/>
            <person name="Young S.K."/>
            <person name="Zeng Q."/>
            <person name="Gargeya S."/>
            <person name="Fitzgerald M."/>
            <person name="Haas B."/>
            <person name="Abouelleil A."/>
            <person name="Alvarado L."/>
            <person name="Arachchi H.M."/>
            <person name="Berlin A."/>
            <person name="Brown A."/>
            <person name="Chapman S.B."/>
            <person name="Chen Z."/>
            <person name="Dunbar C."/>
            <person name="Freedman E."/>
            <person name="Gearin G."/>
            <person name="Gellesch M."/>
            <person name="Goldberg J."/>
            <person name="Griggs A."/>
            <person name="Gujja S."/>
            <person name="Heiman D."/>
            <person name="Howarth C."/>
            <person name="Larson L."/>
            <person name="Lui A."/>
            <person name="MacDonald P.J.P."/>
            <person name="Mehta T."/>
            <person name="Montmayeur A."/>
            <person name="Murphy C."/>
            <person name="Neiman D."/>
            <person name="Pearson M."/>
            <person name="Priest M."/>
            <person name="Roberts A."/>
            <person name="Saif S."/>
            <person name="Shea T."/>
            <person name="Shenoy N."/>
            <person name="Sisk P."/>
            <person name="Stolte C."/>
            <person name="Sykes S."/>
            <person name="Yandava C."/>
            <person name="Wortman J."/>
            <person name="Nusbaum C."/>
            <person name="Birren B."/>
        </authorList>
    </citation>
    <scope>NUCLEOTIDE SEQUENCE</scope>
    <source>
        <strain evidence="2">ATCC 64411</strain>
    </source>
</reference>
<dbReference type="STRING" id="644358.A0A0C4DZD5"/>
<evidence type="ECO:0000313" key="2">
    <source>
        <dbReference type="EMBL" id="KLU86416.1"/>
    </source>
</evidence>
<reference evidence="4" key="2">
    <citation type="submission" date="2010-05" db="EMBL/GenBank/DDBJ databases">
        <title>The genome sequence of Magnaporthe poae strain ATCC 64411.</title>
        <authorList>
            <person name="Ma L.-J."/>
            <person name="Dead R."/>
            <person name="Young S."/>
            <person name="Zeng Q."/>
            <person name="Koehrsen M."/>
            <person name="Alvarado L."/>
            <person name="Berlin A."/>
            <person name="Chapman S.B."/>
            <person name="Chen Z."/>
            <person name="Freedman E."/>
            <person name="Gellesch M."/>
            <person name="Goldberg J."/>
            <person name="Griggs A."/>
            <person name="Gujja S."/>
            <person name="Heilman E.R."/>
            <person name="Heiman D."/>
            <person name="Hepburn T."/>
            <person name="Howarth C."/>
            <person name="Jen D."/>
            <person name="Larson L."/>
            <person name="Mehta T."/>
            <person name="Neiman D."/>
            <person name="Pearson M."/>
            <person name="Roberts A."/>
            <person name="Saif S."/>
            <person name="Shea T."/>
            <person name="Shenoy N."/>
            <person name="Sisk P."/>
            <person name="Stolte C."/>
            <person name="Sykes S."/>
            <person name="Walk T."/>
            <person name="White J."/>
            <person name="Yandava C."/>
            <person name="Haas B."/>
            <person name="Nusbaum C."/>
            <person name="Birren B."/>
        </authorList>
    </citation>
    <scope>NUCLEOTIDE SEQUENCE [LARGE SCALE GENOMIC DNA]</scope>
    <source>
        <strain evidence="4">ATCC 64411 / 73-15</strain>
    </source>
</reference>
<dbReference type="SUPFAM" id="SSF52058">
    <property type="entry name" value="L domain-like"/>
    <property type="match status" value="1"/>
</dbReference>